<proteinExistence type="inferred from homology"/>
<dbReference type="RefSeq" id="WP_300955201.1">
    <property type="nucleotide sequence ID" value="NZ_JAUHJQ010000024.1"/>
</dbReference>
<keyword evidence="7" id="KW-1185">Reference proteome</keyword>
<dbReference type="Gene3D" id="2.130.10.130">
    <property type="entry name" value="Integrin alpha, N-terminal"/>
    <property type="match status" value="1"/>
</dbReference>
<gene>
    <name evidence="6" type="ORF">QWY28_22720</name>
</gene>
<feature type="domain" description="N-acetylmuramoyl-L-alanine amidase" evidence="4">
    <location>
        <begin position="255"/>
        <end position="407"/>
    </location>
</feature>
<dbReference type="GO" id="GO:0008745">
    <property type="term" value="F:N-acetylmuramoyl-L-alanine amidase activity"/>
    <property type="evidence" value="ECO:0007669"/>
    <property type="project" value="UniProtKB-EC"/>
</dbReference>
<evidence type="ECO:0000256" key="2">
    <source>
        <dbReference type="ARBA" id="ARBA00022729"/>
    </source>
</evidence>
<protein>
    <submittedName>
        <fullName evidence="6">N-acetylmuramoyl-L-alanine amidase</fullName>
        <ecNumber evidence="6">3.5.1.28</ecNumber>
    </submittedName>
</protein>
<dbReference type="EC" id="3.5.1.28" evidence="6"/>
<evidence type="ECO:0000313" key="7">
    <source>
        <dbReference type="Proteomes" id="UP001168620"/>
    </source>
</evidence>
<dbReference type="SUPFAM" id="SSF55846">
    <property type="entry name" value="N-acetylmuramoyl-L-alanine amidase-like"/>
    <property type="match status" value="1"/>
</dbReference>
<keyword evidence="2" id="KW-0732">Signal</keyword>
<name>A0ABT8FMA2_9ACTN</name>
<reference evidence="6" key="1">
    <citation type="submission" date="2023-06" db="EMBL/GenBank/DDBJ databases">
        <title>Draft genome sequence of Nocardioides sp. SOB77.</title>
        <authorList>
            <person name="Zhang G."/>
        </authorList>
    </citation>
    <scope>NUCLEOTIDE SEQUENCE</scope>
    <source>
        <strain evidence="6">SOB77</strain>
    </source>
</reference>
<dbReference type="InterPro" id="IPR002502">
    <property type="entry name" value="Amidase_domain"/>
</dbReference>
<dbReference type="CDD" id="cd06583">
    <property type="entry name" value="PGRP"/>
    <property type="match status" value="1"/>
</dbReference>
<dbReference type="SMART" id="SM00644">
    <property type="entry name" value="Ami_2"/>
    <property type="match status" value="1"/>
</dbReference>
<evidence type="ECO:0000313" key="6">
    <source>
        <dbReference type="EMBL" id="MDN4175792.1"/>
    </source>
</evidence>
<comment type="caution">
    <text evidence="6">The sequence shown here is derived from an EMBL/GenBank/DDBJ whole genome shotgun (WGS) entry which is preliminary data.</text>
</comment>
<keyword evidence="6" id="KW-0378">Hydrolase</keyword>
<dbReference type="Pfam" id="PF13517">
    <property type="entry name" value="FG-GAP_3"/>
    <property type="match status" value="1"/>
</dbReference>
<evidence type="ECO:0000256" key="3">
    <source>
        <dbReference type="SAM" id="MobiDB-lite"/>
    </source>
</evidence>
<evidence type="ECO:0000256" key="1">
    <source>
        <dbReference type="ARBA" id="ARBA00007553"/>
    </source>
</evidence>
<comment type="similarity">
    <text evidence="1">Belongs to the N-acetylmuramoyl-L-alanine amidase 2 family.</text>
</comment>
<evidence type="ECO:0000259" key="4">
    <source>
        <dbReference type="SMART" id="SM00644"/>
    </source>
</evidence>
<evidence type="ECO:0000259" key="5">
    <source>
        <dbReference type="SMART" id="SM00701"/>
    </source>
</evidence>
<dbReference type="InterPro" id="IPR006619">
    <property type="entry name" value="PGRP_domain_met/bac"/>
</dbReference>
<dbReference type="InterPro" id="IPR036505">
    <property type="entry name" value="Amidase/PGRP_sf"/>
</dbReference>
<dbReference type="InterPro" id="IPR013517">
    <property type="entry name" value="FG-GAP"/>
</dbReference>
<dbReference type="Pfam" id="PF01510">
    <property type="entry name" value="Amidase_2"/>
    <property type="match status" value="1"/>
</dbReference>
<feature type="region of interest" description="Disordered" evidence="3">
    <location>
        <begin position="64"/>
        <end position="108"/>
    </location>
</feature>
<dbReference type="InterPro" id="IPR028994">
    <property type="entry name" value="Integrin_alpha_N"/>
</dbReference>
<dbReference type="SUPFAM" id="SSF69318">
    <property type="entry name" value="Integrin alpha N-terminal domain"/>
    <property type="match status" value="1"/>
</dbReference>
<sequence length="686" mass="72175">MPSPSHSIEARRRLITLAVIAALAVPALVYIVGDEPGGNGERAETAMALTASGPVEPTLREVQLTKGSSRGPKANGSAKGRRTAPAAVPTQGRIRKSPAGATALLSDPEPVEGYGTVGVTWRPTTRSRASDIAVWARTRTASDWTRWVNFDYDAEHEPDPSSQEAGDARAGTDPFPVGVVDDVQVRLTVPGGQSLPTDLRLAIVDPREDSSPRLQRAALIDGTSTTDDAVALTSADGSVPEQPAIFSRAQWGADERLRDPGSLHYGTVSVGFVHHTVNANNYTRAQVPALLRGIYAYHTQAKGWSDIGYNFVVDRFGRIWEGRYGGVDRAVVGAHTLGYNDEAFAMSALGNFETARPTAATLDAYARLFAWKLSLHGVSVQAKQPIGGTITQAVSGHRDADSTACPGRYLYAKLPEIRAAAAARQTPFTARQRRADLGGTPAPDFIFRDRVSGRATVARSGQAADGSLTLTAVPSSVDLTGVNLLLNVGDWNRDGYGDFMARATADRSLVLYTGGKDLRRSATFTGPVATGLRAIGLSKITPAGDLSGDGVPDLVAVERDGGLAVYPGDGASGFKRPYGLSSDNVGVTGVGLWNGDGAPDFVQRAGDGTLTLRVSNGPGALVAPPRPLGTVKGYSALRGVGDLTGDGRVDVVAKRGRELWVLPGRGKRVLAPQLLASDIAKYDLMG</sequence>
<dbReference type="PANTHER" id="PTHR11022:SF41">
    <property type="entry name" value="PEPTIDOGLYCAN-RECOGNITION PROTEIN LC-RELATED"/>
    <property type="match status" value="1"/>
</dbReference>
<dbReference type="Proteomes" id="UP001168620">
    <property type="component" value="Unassembled WGS sequence"/>
</dbReference>
<dbReference type="EMBL" id="JAUHJQ010000024">
    <property type="protein sequence ID" value="MDN4175792.1"/>
    <property type="molecule type" value="Genomic_DNA"/>
</dbReference>
<dbReference type="InterPro" id="IPR015510">
    <property type="entry name" value="PGRP"/>
</dbReference>
<dbReference type="SMART" id="SM00701">
    <property type="entry name" value="PGRP"/>
    <property type="match status" value="1"/>
</dbReference>
<dbReference type="Gene3D" id="3.40.80.10">
    <property type="entry name" value="Peptidoglycan recognition protein-like"/>
    <property type="match status" value="1"/>
</dbReference>
<accession>A0ABT8FMA2</accession>
<organism evidence="6 7">
    <name type="scientific">Nocardioides oceani</name>
    <dbReference type="NCBI Taxonomy" id="3058369"/>
    <lineage>
        <taxon>Bacteria</taxon>
        <taxon>Bacillati</taxon>
        <taxon>Actinomycetota</taxon>
        <taxon>Actinomycetes</taxon>
        <taxon>Propionibacteriales</taxon>
        <taxon>Nocardioidaceae</taxon>
        <taxon>Nocardioides</taxon>
    </lineage>
</organism>
<dbReference type="PANTHER" id="PTHR11022">
    <property type="entry name" value="PEPTIDOGLYCAN RECOGNITION PROTEIN"/>
    <property type="match status" value="1"/>
</dbReference>
<feature type="domain" description="Peptidoglycan recognition protein family" evidence="5">
    <location>
        <begin position="243"/>
        <end position="391"/>
    </location>
</feature>